<accession>A0ABY8LCU3</accession>
<feature type="transmembrane region" description="Helical" evidence="1">
    <location>
        <begin position="47"/>
        <end position="65"/>
    </location>
</feature>
<keyword evidence="3" id="KW-1185">Reference proteome</keyword>
<dbReference type="InterPro" id="IPR025597">
    <property type="entry name" value="DUF4345"/>
</dbReference>
<evidence type="ECO:0000313" key="3">
    <source>
        <dbReference type="Proteomes" id="UP001243420"/>
    </source>
</evidence>
<keyword evidence="1" id="KW-0812">Transmembrane</keyword>
<evidence type="ECO:0000313" key="2">
    <source>
        <dbReference type="EMBL" id="WGH78422.1"/>
    </source>
</evidence>
<dbReference type="Pfam" id="PF14248">
    <property type="entry name" value="DUF4345"/>
    <property type="match status" value="1"/>
</dbReference>
<keyword evidence="1" id="KW-1133">Transmembrane helix</keyword>
<feature type="transmembrane region" description="Helical" evidence="1">
    <location>
        <begin position="6"/>
        <end position="26"/>
    </location>
</feature>
<protein>
    <submittedName>
        <fullName evidence="2">DUF4345 family protein</fullName>
    </submittedName>
</protein>
<dbReference type="RefSeq" id="WP_279965173.1">
    <property type="nucleotide sequence ID" value="NZ_CP122537.1"/>
</dbReference>
<dbReference type="EMBL" id="CP122537">
    <property type="protein sequence ID" value="WGH78422.1"/>
    <property type="molecule type" value="Genomic_DNA"/>
</dbReference>
<sequence length="117" mass="11692">MDLVTILNILIAALSIGFGAAGWLAPGYTMKTLDLADGGSTMGTSETRAASGALFVSAGIGAMLLGSPAGYAMLGFIWAGGGVGRLTSLIVDGQTPLKWKFFAAEAVIGGLGIAINI</sequence>
<proteinExistence type="predicted"/>
<dbReference type="Proteomes" id="UP001243420">
    <property type="component" value="Chromosome"/>
</dbReference>
<reference evidence="2 3" key="1">
    <citation type="submission" date="2023-04" db="EMBL/GenBank/DDBJ databases">
        <title>Jannaschia ovalis sp. nov., a marine bacterium isolated from sea tidal flat.</title>
        <authorList>
            <person name="Kwon D.Y."/>
            <person name="Kim J.-J."/>
        </authorList>
    </citation>
    <scope>NUCLEOTIDE SEQUENCE [LARGE SCALE GENOMIC DNA]</scope>
    <source>
        <strain evidence="2 3">GRR-S6-38</strain>
    </source>
</reference>
<gene>
    <name evidence="2" type="ORF">P8627_15580</name>
</gene>
<name>A0ABY8LCU3_9RHOB</name>
<organism evidence="2 3">
    <name type="scientific">Jannaschia ovalis</name>
    <dbReference type="NCBI Taxonomy" id="3038773"/>
    <lineage>
        <taxon>Bacteria</taxon>
        <taxon>Pseudomonadati</taxon>
        <taxon>Pseudomonadota</taxon>
        <taxon>Alphaproteobacteria</taxon>
        <taxon>Rhodobacterales</taxon>
        <taxon>Roseobacteraceae</taxon>
        <taxon>Jannaschia</taxon>
    </lineage>
</organism>
<evidence type="ECO:0000256" key="1">
    <source>
        <dbReference type="SAM" id="Phobius"/>
    </source>
</evidence>
<keyword evidence="1" id="KW-0472">Membrane</keyword>